<protein>
    <recommendedName>
        <fullName evidence="3">RCC1-like domain-containing protein</fullName>
    </recommendedName>
</protein>
<evidence type="ECO:0000313" key="5">
    <source>
        <dbReference type="Proteomes" id="UP001190700"/>
    </source>
</evidence>
<dbReference type="PROSITE" id="PS50012">
    <property type="entry name" value="RCC1_3"/>
    <property type="match status" value="5"/>
</dbReference>
<keyword evidence="5" id="KW-1185">Reference proteome</keyword>
<evidence type="ECO:0000259" key="3">
    <source>
        <dbReference type="Pfam" id="PF25390"/>
    </source>
</evidence>
<dbReference type="SUPFAM" id="SSF50985">
    <property type="entry name" value="RCC1/BLIP-II"/>
    <property type="match status" value="1"/>
</dbReference>
<sequence>MCKGGAGKVLKYAATLARDVPSPSARWLATWGNGDFGRLGHSLQDLSSSLPRRVTLPPCNLRQVDCGGAHTAAVSEDGRLFTWGLNDRGQLGHSGDEGHVSVPREVLGIPEDVVSVSAGHYHTLALASSGNLWAFGCNNSGQLGVGSSEGKRTARATLVKAAQDLGVRQVAAGAYHSLAVTEDGQVLGWGHSGNGRLGLGASEWWRIKLSSAEMTPRRVRPLQDHCVRAVAAGHMHSACIDDQGVMRTFGYGRFWALGRESDSDSLTPEPVPGAHGVTEMALGGMHSLSVNLHNEMKAWGANQHGELGLVRFPPVAVTSRQRSVAE</sequence>
<organism evidence="4 5">
    <name type="scientific">Cymbomonas tetramitiformis</name>
    <dbReference type="NCBI Taxonomy" id="36881"/>
    <lineage>
        <taxon>Eukaryota</taxon>
        <taxon>Viridiplantae</taxon>
        <taxon>Chlorophyta</taxon>
        <taxon>Pyramimonadophyceae</taxon>
        <taxon>Pyramimonadales</taxon>
        <taxon>Pyramimonadaceae</taxon>
        <taxon>Cymbomonas</taxon>
    </lineage>
</organism>
<feature type="repeat" description="RCC1" evidence="2">
    <location>
        <begin position="78"/>
        <end position="129"/>
    </location>
</feature>
<dbReference type="PANTHER" id="PTHR22872">
    <property type="entry name" value="BTK-BINDING PROTEIN-RELATED"/>
    <property type="match status" value="1"/>
</dbReference>
<reference evidence="4 5" key="1">
    <citation type="journal article" date="2015" name="Genome Biol. Evol.">
        <title>Comparative Genomics of a Bacterivorous Green Alga Reveals Evolutionary Causalities and Consequences of Phago-Mixotrophic Mode of Nutrition.</title>
        <authorList>
            <person name="Burns J.A."/>
            <person name="Paasch A."/>
            <person name="Narechania A."/>
            <person name="Kim E."/>
        </authorList>
    </citation>
    <scope>NUCLEOTIDE SEQUENCE [LARGE SCALE GENOMIC DNA]</scope>
    <source>
        <strain evidence="4 5">PLY_AMNH</strain>
    </source>
</reference>
<keyword evidence="1" id="KW-0677">Repeat</keyword>
<feature type="repeat" description="RCC1" evidence="2">
    <location>
        <begin position="26"/>
        <end position="77"/>
    </location>
</feature>
<dbReference type="InterPro" id="IPR051625">
    <property type="entry name" value="Signaling_Regulatory_Domain"/>
</dbReference>
<dbReference type="EMBL" id="LGRX02017678">
    <property type="protein sequence ID" value="KAK3260464.1"/>
    <property type="molecule type" value="Genomic_DNA"/>
</dbReference>
<feature type="repeat" description="RCC1" evidence="2">
    <location>
        <begin position="130"/>
        <end position="183"/>
    </location>
</feature>
<dbReference type="Proteomes" id="UP001190700">
    <property type="component" value="Unassembled WGS sequence"/>
</dbReference>
<dbReference type="PROSITE" id="PS00626">
    <property type="entry name" value="RCC1_2"/>
    <property type="match status" value="3"/>
</dbReference>
<name>A0AAE0KU22_9CHLO</name>
<dbReference type="InterPro" id="IPR009091">
    <property type="entry name" value="RCC1/BLIP-II"/>
</dbReference>
<feature type="repeat" description="RCC1" evidence="2">
    <location>
        <begin position="244"/>
        <end position="293"/>
    </location>
</feature>
<evidence type="ECO:0000256" key="2">
    <source>
        <dbReference type="PROSITE-ProRule" id="PRU00235"/>
    </source>
</evidence>
<gene>
    <name evidence="4" type="ORF">CYMTET_30577</name>
</gene>
<accession>A0AAE0KU22</accession>
<dbReference type="Gene3D" id="2.130.10.30">
    <property type="entry name" value="Regulator of chromosome condensation 1/beta-lactamase-inhibitor protein II"/>
    <property type="match status" value="2"/>
</dbReference>
<evidence type="ECO:0000313" key="4">
    <source>
        <dbReference type="EMBL" id="KAK3260464.1"/>
    </source>
</evidence>
<evidence type="ECO:0000256" key="1">
    <source>
        <dbReference type="ARBA" id="ARBA00022737"/>
    </source>
</evidence>
<dbReference type="InterPro" id="IPR000408">
    <property type="entry name" value="Reg_chr_condens"/>
</dbReference>
<dbReference type="PRINTS" id="PR00633">
    <property type="entry name" value="RCCNDNSATION"/>
</dbReference>
<comment type="caution">
    <text evidence="4">The sequence shown here is derived from an EMBL/GenBank/DDBJ whole genome shotgun (WGS) entry which is preliminary data.</text>
</comment>
<dbReference type="AlphaFoldDB" id="A0AAE0KU22"/>
<feature type="domain" description="RCC1-like" evidence="3">
    <location>
        <begin position="29"/>
        <end position="310"/>
    </location>
</feature>
<dbReference type="Pfam" id="PF25390">
    <property type="entry name" value="WD40_RLD"/>
    <property type="match status" value="1"/>
</dbReference>
<feature type="repeat" description="RCC1" evidence="2">
    <location>
        <begin position="184"/>
        <end position="243"/>
    </location>
</feature>
<dbReference type="InterPro" id="IPR058923">
    <property type="entry name" value="RCC1-like_dom"/>
</dbReference>
<proteinExistence type="predicted"/>